<dbReference type="EMBL" id="CAMPGE010022620">
    <property type="protein sequence ID" value="CAI2380651.1"/>
    <property type="molecule type" value="Genomic_DNA"/>
</dbReference>
<evidence type="ECO:0000313" key="3">
    <source>
        <dbReference type="Proteomes" id="UP001295684"/>
    </source>
</evidence>
<proteinExistence type="predicted"/>
<evidence type="ECO:0000313" key="2">
    <source>
        <dbReference type="EMBL" id="CAI2380651.1"/>
    </source>
</evidence>
<accession>A0AAD1XWK7</accession>
<name>A0AAD1XWK7_EUPCR</name>
<keyword evidence="3" id="KW-1185">Reference proteome</keyword>
<keyword evidence="1" id="KW-0812">Transmembrane</keyword>
<evidence type="ECO:0000256" key="1">
    <source>
        <dbReference type="SAM" id="Phobius"/>
    </source>
</evidence>
<evidence type="ECO:0008006" key="4">
    <source>
        <dbReference type="Google" id="ProtNLM"/>
    </source>
</evidence>
<comment type="caution">
    <text evidence="2">The sequence shown here is derived from an EMBL/GenBank/DDBJ whole genome shotgun (WGS) entry which is preliminary data.</text>
</comment>
<feature type="transmembrane region" description="Helical" evidence="1">
    <location>
        <begin position="56"/>
        <end position="77"/>
    </location>
</feature>
<keyword evidence="1" id="KW-0472">Membrane</keyword>
<dbReference type="Proteomes" id="UP001295684">
    <property type="component" value="Unassembled WGS sequence"/>
</dbReference>
<sequence length="232" mass="27295">MAKQKESISLNQLHNFHNSRMGGDFIVLVLRIVFLLIPMVYTEYVTISTTELKRRFYFFTLFSMTKVDVFTFLAITISLMKVFKINVPRKLLRVHQILFETTFVSQVIVFIIYWVAIHHTMDDLIAEQGQEFVKYLYVSHIIPFLCISAELFISKPVVLQSELIYMIYYGSIYTVSNFIQTKLTNVRPYPFMTWEDYTSVIAFFVILLFMIVIYTVSSQITHIVNGVKQKQE</sequence>
<feature type="transmembrane region" description="Helical" evidence="1">
    <location>
        <begin position="97"/>
        <end position="115"/>
    </location>
</feature>
<feature type="transmembrane region" description="Helical" evidence="1">
    <location>
        <begin position="135"/>
        <end position="154"/>
    </location>
</feature>
<organism evidence="2 3">
    <name type="scientific">Euplotes crassus</name>
    <dbReference type="NCBI Taxonomy" id="5936"/>
    <lineage>
        <taxon>Eukaryota</taxon>
        <taxon>Sar</taxon>
        <taxon>Alveolata</taxon>
        <taxon>Ciliophora</taxon>
        <taxon>Intramacronucleata</taxon>
        <taxon>Spirotrichea</taxon>
        <taxon>Hypotrichia</taxon>
        <taxon>Euplotida</taxon>
        <taxon>Euplotidae</taxon>
        <taxon>Moneuplotes</taxon>
    </lineage>
</organism>
<feature type="transmembrane region" description="Helical" evidence="1">
    <location>
        <begin position="163"/>
        <end position="180"/>
    </location>
</feature>
<gene>
    <name evidence="2" type="ORF">ECRASSUSDP1_LOCUS22088</name>
</gene>
<keyword evidence="1" id="KW-1133">Transmembrane helix</keyword>
<feature type="transmembrane region" description="Helical" evidence="1">
    <location>
        <begin position="200"/>
        <end position="224"/>
    </location>
</feature>
<reference evidence="2" key="1">
    <citation type="submission" date="2023-07" db="EMBL/GenBank/DDBJ databases">
        <authorList>
            <consortium name="AG Swart"/>
            <person name="Singh M."/>
            <person name="Singh A."/>
            <person name="Seah K."/>
            <person name="Emmerich C."/>
        </authorList>
    </citation>
    <scope>NUCLEOTIDE SEQUENCE</scope>
    <source>
        <strain evidence="2">DP1</strain>
    </source>
</reference>
<dbReference type="AlphaFoldDB" id="A0AAD1XWK7"/>
<feature type="transmembrane region" description="Helical" evidence="1">
    <location>
        <begin position="21"/>
        <end position="41"/>
    </location>
</feature>
<protein>
    <recommendedName>
        <fullName evidence="4">FAR-17a/AIG1-like protein</fullName>
    </recommendedName>
</protein>